<name>A0AAD7XQC3_9STRA</name>
<evidence type="ECO:0000256" key="1">
    <source>
        <dbReference type="ARBA" id="ARBA00023002"/>
    </source>
</evidence>
<dbReference type="GO" id="GO:0016620">
    <property type="term" value="F:oxidoreductase activity, acting on the aldehyde or oxo group of donors, NAD or NADP as acceptor"/>
    <property type="evidence" value="ECO:0007669"/>
    <property type="project" value="InterPro"/>
</dbReference>
<sequence>MAAAAAAAAARVGEAVRLARQVQPAWGSVPVGDRAKIVSRFGELINEHTEECAAAVTRDTGKPITQARNEVKATVKRVTFFAEAAAEALKARVVKSSSVMNEVIKREPLGVVANVSAWNYVWFIGTNVWAPGLVAGNAVIYKPSEHALGTARLVGDLWREAGVTEGVFQTLDGDAEVGRALVDADVDGIFFTGSYATGQQIARAAAPRMVKLQLELGGKDAAYVADDVKDPADVAAKLADGAMYNTGQSCCSVERIYVHERVYEPFVEALVAEVNSFKVGDPWDASTFVGPLCLPSQPAFLEAQVQDALAKGATRLAGFAPPPTPRHFPPTVLVDVDHSMDVARHESFGPVVAVMKVADDDEALALVNDSYYGLTAAIYCADEDRAMRFLAGAKTGSAYWNCCDRTSPFLPWSGRGASGVGVTMSNLGIQTFTHARGYHLNRPPS</sequence>
<dbReference type="InterPro" id="IPR016163">
    <property type="entry name" value="Ald_DH_C"/>
</dbReference>
<evidence type="ECO:0000313" key="5">
    <source>
        <dbReference type="EMBL" id="KAJ8610825.1"/>
    </source>
</evidence>
<dbReference type="InterPro" id="IPR016162">
    <property type="entry name" value="Ald_DH_N"/>
</dbReference>
<proteinExistence type="inferred from homology"/>
<dbReference type="InterPro" id="IPR015590">
    <property type="entry name" value="Aldehyde_DH_dom"/>
</dbReference>
<reference evidence="5" key="1">
    <citation type="submission" date="2023-01" db="EMBL/GenBank/DDBJ databases">
        <title>Metagenome sequencing of chrysophaentin producing Chrysophaeum taylorii.</title>
        <authorList>
            <person name="Davison J."/>
            <person name="Bewley C."/>
        </authorList>
    </citation>
    <scope>NUCLEOTIDE SEQUENCE</scope>
    <source>
        <strain evidence="5">NIES-1699</strain>
    </source>
</reference>
<dbReference type="InterPro" id="IPR029510">
    <property type="entry name" value="Ald_DH_CS_GLU"/>
</dbReference>
<dbReference type="Gene3D" id="3.40.605.10">
    <property type="entry name" value="Aldehyde Dehydrogenase, Chain A, domain 1"/>
    <property type="match status" value="1"/>
</dbReference>
<dbReference type="InterPro" id="IPR016161">
    <property type="entry name" value="Ald_DH/histidinol_DH"/>
</dbReference>
<comment type="similarity">
    <text evidence="3">Belongs to the aldehyde dehydrogenase family.</text>
</comment>
<evidence type="ECO:0000256" key="3">
    <source>
        <dbReference type="RuleBase" id="RU003345"/>
    </source>
</evidence>
<evidence type="ECO:0000313" key="6">
    <source>
        <dbReference type="Proteomes" id="UP001230188"/>
    </source>
</evidence>
<dbReference type="Gene3D" id="3.40.309.10">
    <property type="entry name" value="Aldehyde Dehydrogenase, Chain A, domain 2"/>
    <property type="match status" value="1"/>
</dbReference>
<feature type="domain" description="Aldehyde dehydrogenase" evidence="4">
    <location>
        <begin position="2"/>
        <end position="435"/>
    </location>
</feature>
<keyword evidence="6" id="KW-1185">Reference proteome</keyword>
<accession>A0AAD7XQC3</accession>
<evidence type="ECO:0000256" key="2">
    <source>
        <dbReference type="PROSITE-ProRule" id="PRU10007"/>
    </source>
</evidence>
<dbReference type="Pfam" id="PF00171">
    <property type="entry name" value="Aldedh"/>
    <property type="match status" value="1"/>
</dbReference>
<dbReference type="Proteomes" id="UP001230188">
    <property type="component" value="Unassembled WGS sequence"/>
</dbReference>
<evidence type="ECO:0000259" key="4">
    <source>
        <dbReference type="Pfam" id="PF00171"/>
    </source>
</evidence>
<protein>
    <recommendedName>
        <fullName evidence="4">Aldehyde dehydrogenase domain-containing protein</fullName>
    </recommendedName>
</protein>
<dbReference type="SUPFAM" id="SSF53720">
    <property type="entry name" value="ALDH-like"/>
    <property type="match status" value="1"/>
</dbReference>
<feature type="active site" evidence="2">
    <location>
        <position position="215"/>
    </location>
</feature>
<dbReference type="PROSITE" id="PS00687">
    <property type="entry name" value="ALDEHYDE_DEHYDR_GLU"/>
    <property type="match status" value="1"/>
</dbReference>
<organism evidence="5 6">
    <name type="scientific">Chrysophaeum taylorii</name>
    <dbReference type="NCBI Taxonomy" id="2483200"/>
    <lineage>
        <taxon>Eukaryota</taxon>
        <taxon>Sar</taxon>
        <taxon>Stramenopiles</taxon>
        <taxon>Ochrophyta</taxon>
        <taxon>Pelagophyceae</taxon>
        <taxon>Pelagomonadales</taxon>
        <taxon>Pelagomonadaceae</taxon>
        <taxon>Chrysophaeum</taxon>
    </lineage>
</organism>
<keyword evidence="1 3" id="KW-0560">Oxidoreductase</keyword>
<dbReference type="EMBL" id="JAQMWT010000093">
    <property type="protein sequence ID" value="KAJ8610825.1"/>
    <property type="molecule type" value="Genomic_DNA"/>
</dbReference>
<dbReference type="PANTHER" id="PTHR11699">
    <property type="entry name" value="ALDEHYDE DEHYDROGENASE-RELATED"/>
    <property type="match status" value="1"/>
</dbReference>
<gene>
    <name evidence="5" type="ORF">CTAYLR_006471</name>
</gene>
<comment type="caution">
    <text evidence="5">The sequence shown here is derived from an EMBL/GenBank/DDBJ whole genome shotgun (WGS) entry which is preliminary data.</text>
</comment>
<dbReference type="AlphaFoldDB" id="A0AAD7XQC3"/>